<evidence type="ECO:0000313" key="3">
    <source>
        <dbReference type="Proteomes" id="UP000233556"/>
    </source>
</evidence>
<dbReference type="AlphaFoldDB" id="A0A2I0TST5"/>
<gene>
    <name evidence="2" type="ORF">llap_12845</name>
</gene>
<feature type="compositionally biased region" description="Low complexity" evidence="1">
    <location>
        <begin position="1"/>
        <end position="14"/>
    </location>
</feature>
<proteinExistence type="predicted"/>
<protein>
    <submittedName>
        <fullName evidence="2">Uncharacterized protein</fullName>
    </submittedName>
</protein>
<accession>A0A2I0TST5</accession>
<name>A0A2I0TST5_LIMLA</name>
<reference evidence="3" key="2">
    <citation type="submission" date="2017-12" db="EMBL/GenBank/DDBJ databases">
        <title>Genome sequence of the Bar-tailed Godwit (Limosa lapponica baueri).</title>
        <authorList>
            <person name="Lima N.C.B."/>
            <person name="Parody-Merino A.M."/>
            <person name="Battley P.F."/>
            <person name="Fidler A.E."/>
            <person name="Prosdocimi F."/>
        </authorList>
    </citation>
    <scope>NUCLEOTIDE SEQUENCE [LARGE SCALE GENOMIC DNA]</scope>
</reference>
<feature type="region of interest" description="Disordered" evidence="1">
    <location>
        <begin position="1"/>
        <end position="52"/>
    </location>
</feature>
<dbReference type="Proteomes" id="UP000233556">
    <property type="component" value="Unassembled WGS sequence"/>
</dbReference>
<evidence type="ECO:0000256" key="1">
    <source>
        <dbReference type="SAM" id="MobiDB-lite"/>
    </source>
</evidence>
<keyword evidence="3" id="KW-1185">Reference proteome</keyword>
<dbReference type="EMBL" id="KZ507432">
    <property type="protein sequence ID" value="PKU36852.1"/>
    <property type="molecule type" value="Genomic_DNA"/>
</dbReference>
<evidence type="ECO:0000313" key="2">
    <source>
        <dbReference type="EMBL" id="PKU36852.1"/>
    </source>
</evidence>
<sequence length="130" mass="14311">MAHDQASALSSALSPKPLQCGKGKDSRDARHLQTGTYHGGKCSHQLPIPSAGHRAGRRHHLLHGEDFLPRAWDVSKPNFHVLEKVEHPKEDGEKGGLQKRKELLVVEGEAKEINELSLANGSEKSLNIYI</sequence>
<organism evidence="2 3">
    <name type="scientific">Limosa lapponica baueri</name>
    <dbReference type="NCBI Taxonomy" id="1758121"/>
    <lineage>
        <taxon>Eukaryota</taxon>
        <taxon>Metazoa</taxon>
        <taxon>Chordata</taxon>
        <taxon>Craniata</taxon>
        <taxon>Vertebrata</taxon>
        <taxon>Euteleostomi</taxon>
        <taxon>Archelosauria</taxon>
        <taxon>Archosauria</taxon>
        <taxon>Dinosauria</taxon>
        <taxon>Saurischia</taxon>
        <taxon>Theropoda</taxon>
        <taxon>Coelurosauria</taxon>
        <taxon>Aves</taxon>
        <taxon>Neognathae</taxon>
        <taxon>Neoaves</taxon>
        <taxon>Charadriiformes</taxon>
        <taxon>Scolopacidae</taxon>
        <taxon>Limosa</taxon>
    </lineage>
</organism>
<reference evidence="3" key="1">
    <citation type="submission" date="2017-11" db="EMBL/GenBank/DDBJ databases">
        <authorList>
            <person name="Lima N.C."/>
            <person name="Parody-Merino A.M."/>
            <person name="Battley P.F."/>
            <person name="Fidler A.E."/>
            <person name="Prosdocimi F."/>
        </authorList>
    </citation>
    <scope>NUCLEOTIDE SEQUENCE [LARGE SCALE GENOMIC DNA]</scope>
</reference>
<feature type="compositionally biased region" description="Basic and acidic residues" evidence="1">
    <location>
        <begin position="22"/>
        <end position="31"/>
    </location>
</feature>